<protein>
    <submittedName>
        <fullName evidence="1">Uncharacterized protein</fullName>
    </submittedName>
</protein>
<organism evidence="1">
    <name type="scientific">Moorena producens (strain JHB)</name>
    <dbReference type="NCBI Taxonomy" id="1454205"/>
    <lineage>
        <taxon>Bacteria</taxon>
        <taxon>Bacillati</taxon>
        <taxon>Cyanobacteriota</taxon>
        <taxon>Cyanophyceae</taxon>
        <taxon>Coleofasciculales</taxon>
        <taxon>Coleofasciculaceae</taxon>
        <taxon>Moorena</taxon>
    </lineage>
</organism>
<dbReference type="Proteomes" id="UP000176944">
    <property type="component" value="Chromosome"/>
</dbReference>
<reference evidence="1" key="1">
    <citation type="journal article" date="2017" name="Proc. Natl. Acad. Sci. U.S.A.">
        <title>Comparative genomics uncovers the prolific and distinctive metabolic potential of the cyanobacterial genus Moorea.</title>
        <authorList>
            <person name="Leao T."/>
            <person name="Castelao G."/>
            <person name="Korobeynikov A."/>
            <person name="Monroe E.A."/>
            <person name="Podell S."/>
            <person name="Glukhov E."/>
            <person name="Allen E.E."/>
            <person name="Gerwick W.H."/>
            <person name="Gerwick L."/>
        </authorList>
    </citation>
    <scope>NUCLEOTIDE SEQUENCE</scope>
    <source>
        <strain evidence="1">JHB</strain>
    </source>
</reference>
<dbReference type="AlphaFoldDB" id="A0A9Q9STG8"/>
<name>A0A9Q9STG8_MOOP1</name>
<accession>A0A9Q9STG8</accession>
<reference evidence="1" key="2">
    <citation type="submission" date="2022-10" db="EMBL/GenBank/DDBJ databases">
        <authorList>
            <person name="Ngo T.-E."/>
        </authorList>
    </citation>
    <scope>NUCLEOTIDE SEQUENCE</scope>
    <source>
        <strain evidence="1">JHB</strain>
    </source>
</reference>
<evidence type="ECO:0000313" key="1">
    <source>
        <dbReference type="EMBL" id="WAN69352.1"/>
    </source>
</evidence>
<proteinExistence type="predicted"/>
<dbReference type="EMBL" id="CP017708">
    <property type="protein sequence ID" value="WAN69352.1"/>
    <property type="molecule type" value="Genomic_DNA"/>
</dbReference>
<sequence length="52" mass="5930">MQALREFVYSVDHTYEVKSIFLPLLPTPYSLLPTPYSLLPTPYSLLPTPLCC</sequence>
<gene>
    <name evidence="1" type="ORF">BJP36_44140</name>
</gene>